<dbReference type="EMBL" id="CP091521">
    <property type="protein sequence ID" value="UOP04888.1"/>
    <property type="molecule type" value="Genomic_DNA"/>
</dbReference>
<reference evidence="2" key="1">
    <citation type="submission" date="2021-12" db="EMBL/GenBank/DDBJ databases">
        <authorList>
            <person name="Veyrier F.J."/>
        </authorList>
    </citation>
    <scope>NUCLEOTIDE SEQUENCE</scope>
    <source>
        <strain evidence="2">17694</strain>
    </source>
</reference>
<protein>
    <submittedName>
        <fullName evidence="2">Uncharacterized protein</fullName>
    </submittedName>
</protein>
<evidence type="ECO:0000313" key="3">
    <source>
        <dbReference type="Proteomes" id="UP000831534"/>
    </source>
</evidence>
<sequence length="236" mass="27830">MREQTTFGWGAVLWFLSFGALTFAVYGYDVTAQQMRRRLTTMTAVAVLPILPVYAWQWQHANELERRVYLRLGAAFTLKPLSGQPYVPPPALPPQSTLALHGDWDGSIKPWTVVELPGRFDYRGWRVQIFKLEEVALLSRLPENSVVDYQYGLRNGEWFLADKQGKTLWRVPHQPRSLLNDEYDRHWDKQFAEHWYRPNRPRCPLARKPPLPIVRPRRLPRRLRTRWIGWDKPCCP</sequence>
<keyword evidence="1" id="KW-1133">Transmembrane helix</keyword>
<dbReference type="Proteomes" id="UP000831534">
    <property type="component" value="Chromosome"/>
</dbReference>
<keyword evidence="3" id="KW-1185">Reference proteome</keyword>
<proteinExistence type="predicted"/>
<organism evidence="2 3">
    <name type="scientific">Conchiformibius kuhniae</name>
    <dbReference type="NCBI Taxonomy" id="211502"/>
    <lineage>
        <taxon>Bacteria</taxon>
        <taxon>Pseudomonadati</taxon>
        <taxon>Pseudomonadota</taxon>
        <taxon>Betaproteobacteria</taxon>
        <taxon>Neisseriales</taxon>
        <taxon>Neisseriaceae</taxon>
        <taxon>Conchiformibius</taxon>
    </lineage>
</organism>
<reference evidence="2" key="2">
    <citation type="journal article" date="2022" name="Res Sq">
        <title>Evolution of multicellular longitudinally dividing oral cavity symbionts (Neisseriaceae).</title>
        <authorList>
            <person name="Nyongesa S."/>
            <person name="Weber P."/>
            <person name="Bernet E."/>
            <person name="Pullido F."/>
            <person name="Nieckarz M."/>
            <person name="Delaby M."/>
            <person name="Nieves C."/>
            <person name="Viehboeck T."/>
            <person name="Krause N."/>
            <person name="Rivera-Millot A."/>
            <person name="Nakamura A."/>
            <person name="Vischer N."/>
            <person name="VanNieuwenhze M."/>
            <person name="Brun Y."/>
            <person name="Cava F."/>
            <person name="Bulgheresi S."/>
            <person name="Veyrier F."/>
        </authorList>
    </citation>
    <scope>NUCLEOTIDE SEQUENCE</scope>
    <source>
        <strain evidence="2">17694</strain>
    </source>
</reference>
<evidence type="ECO:0000256" key="1">
    <source>
        <dbReference type="SAM" id="Phobius"/>
    </source>
</evidence>
<dbReference type="AlphaFoldDB" id="A0A8T9MWT0"/>
<gene>
    <name evidence="2" type="ORF">LVJ77_00495</name>
</gene>
<feature type="transmembrane region" description="Helical" evidence="1">
    <location>
        <begin position="6"/>
        <end position="27"/>
    </location>
</feature>
<feature type="transmembrane region" description="Helical" evidence="1">
    <location>
        <begin position="39"/>
        <end position="58"/>
    </location>
</feature>
<keyword evidence="1" id="KW-0472">Membrane</keyword>
<accession>A0A8T9MWT0</accession>
<keyword evidence="1" id="KW-0812">Transmembrane</keyword>
<name>A0A8T9MWT0_9NEIS</name>
<evidence type="ECO:0000313" key="2">
    <source>
        <dbReference type="EMBL" id="UOP04888.1"/>
    </source>
</evidence>